<dbReference type="InParanoid" id="A0A2R5GVJ4"/>
<organism evidence="2 3">
    <name type="scientific">Hondaea fermentalgiana</name>
    <dbReference type="NCBI Taxonomy" id="2315210"/>
    <lineage>
        <taxon>Eukaryota</taxon>
        <taxon>Sar</taxon>
        <taxon>Stramenopiles</taxon>
        <taxon>Bigyra</taxon>
        <taxon>Labyrinthulomycetes</taxon>
        <taxon>Thraustochytrida</taxon>
        <taxon>Thraustochytriidae</taxon>
        <taxon>Hondaea</taxon>
    </lineage>
</organism>
<dbReference type="EMBL" id="BEYU01000224">
    <property type="protein sequence ID" value="GBG34872.1"/>
    <property type="molecule type" value="Genomic_DNA"/>
</dbReference>
<dbReference type="InterPro" id="IPR047128">
    <property type="entry name" value="PhyH"/>
</dbReference>
<proteinExistence type="inferred from homology"/>
<comment type="similarity">
    <text evidence="1">Belongs to the PhyH family.</text>
</comment>
<dbReference type="PANTHER" id="PTHR21308">
    <property type="entry name" value="PHYTANOYL-COA ALPHA-HYDROXYLASE"/>
    <property type="match status" value="1"/>
</dbReference>
<dbReference type="OrthoDB" id="445007at2759"/>
<name>A0A2R5GVJ4_9STRA</name>
<dbReference type="GO" id="GO:0001561">
    <property type="term" value="P:fatty acid alpha-oxidation"/>
    <property type="evidence" value="ECO:0007669"/>
    <property type="project" value="InterPro"/>
</dbReference>
<dbReference type="InterPro" id="IPR008775">
    <property type="entry name" value="Phytyl_CoA_dOase-like"/>
</dbReference>
<evidence type="ECO:0000313" key="2">
    <source>
        <dbReference type="EMBL" id="GBG34872.1"/>
    </source>
</evidence>
<dbReference type="PANTHER" id="PTHR21308:SF1">
    <property type="entry name" value="PHYTANOYL-COA DIOXYGENASE, PEROXISOMAL"/>
    <property type="match status" value="1"/>
</dbReference>
<dbReference type="Proteomes" id="UP000241890">
    <property type="component" value="Unassembled WGS sequence"/>
</dbReference>
<dbReference type="GO" id="GO:0048244">
    <property type="term" value="F:phytanoyl-CoA dioxygenase activity"/>
    <property type="evidence" value="ECO:0007669"/>
    <property type="project" value="InterPro"/>
</dbReference>
<keyword evidence="2" id="KW-0223">Dioxygenase</keyword>
<comment type="caution">
    <text evidence="2">The sequence shown here is derived from an EMBL/GenBank/DDBJ whole genome shotgun (WGS) entry which is preliminary data.</text>
</comment>
<evidence type="ECO:0000256" key="1">
    <source>
        <dbReference type="ARBA" id="ARBA00005830"/>
    </source>
</evidence>
<reference evidence="2 3" key="1">
    <citation type="submission" date="2017-12" db="EMBL/GenBank/DDBJ databases">
        <title>Sequencing, de novo assembly and annotation of complete genome of a new Thraustochytrid species, strain FCC1311.</title>
        <authorList>
            <person name="Sedici K."/>
            <person name="Godart F."/>
            <person name="Aiese Cigliano R."/>
            <person name="Sanseverino W."/>
            <person name="Barakat M."/>
            <person name="Ortet P."/>
            <person name="Marechal E."/>
            <person name="Cagnac O."/>
            <person name="Amato A."/>
        </authorList>
    </citation>
    <scope>NUCLEOTIDE SEQUENCE [LARGE SCALE GENOMIC DNA]</scope>
</reference>
<keyword evidence="3" id="KW-1185">Reference proteome</keyword>
<dbReference type="Pfam" id="PF05721">
    <property type="entry name" value="PhyH"/>
    <property type="match status" value="1"/>
</dbReference>
<dbReference type="AlphaFoldDB" id="A0A2R5GVJ4"/>
<dbReference type="SUPFAM" id="SSF51197">
    <property type="entry name" value="Clavaminate synthase-like"/>
    <property type="match status" value="1"/>
</dbReference>
<gene>
    <name evidence="2" type="ORF">FCC1311_088321</name>
</gene>
<dbReference type="Gene3D" id="2.60.120.620">
    <property type="entry name" value="q2cbj1_9rhob like domain"/>
    <property type="match status" value="1"/>
</dbReference>
<evidence type="ECO:0000313" key="3">
    <source>
        <dbReference type="Proteomes" id="UP000241890"/>
    </source>
</evidence>
<keyword evidence="2" id="KW-0560">Oxidoreductase</keyword>
<accession>A0A2R5GVJ4</accession>
<protein>
    <submittedName>
        <fullName evidence="2">Phytanoyl-CoA dioxygenase, peroxisomal</fullName>
    </submittedName>
</protein>
<sequence>MATNEATLAELRRKYEEDGFFVVRKLFSNEELNVFLERFEDLCNGKAERPSSMLVMKDIELARRKGTIKSTKDVTKIQDFQDEPVLFEFCKNERMLDYVKKFTGDNVRSIHTMLINKPPDLGSGTSRHPMHQDLYYFPLRPANKIIATWVAMEHIHRDNGCLAVIPGSHKGSLLTHGNPEWEGGVNKLYHGVKDEINMDKRVFLEMEKGDCVFFHPLLIHGSGRNATQGFRKAISCHYASSDCSFHSIPDELMEEVFAGHDNLEDEYKETFVRNLWKFKSRQVSGTQPEHWRVASNL</sequence>